<dbReference type="GO" id="GO:0043565">
    <property type="term" value="F:sequence-specific DNA binding"/>
    <property type="evidence" value="ECO:0007669"/>
    <property type="project" value="InterPro"/>
</dbReference>
<proteinExistence type="predicted"/>
<feature type="domain" description="WRKY" evidence="8">
    <location>
        <begin position="381"/>
        <end position="446"/>
    </location>
</feature>
<feature type="compositionally biased region" description="Basic and acidic residues" evidence="7">
    <location>
        <begin position="265"/>
        <end position="280"/>
    </location>
</feature>
<dbReference type="InterPro" id="IPR003657">
    <property type="entry name" value="WRKY_dom"/>
</dbReference>
<dbReference type="SUPFAM" id="SSF118290">
    <property type="entry name" value="WRKY DNA-binding domain"/>
    <property type="match status" value="2"/>
</dbReference>
<dbReference type="FunFam" id="2.20.25.80:FF:000006">
    <property type="entry name" value="WRKY transcription factor"/>
    <property type="match status" value="1"/>
</dbReference>
<dbReference type="Pfam" id="PF03106">
    <property type="entry name" value="WRKY"/>
    <property type="match status" value="2"/>
</dbReference>
<accession>A0A2P2K1U0</accession>
<evidence type="ECO:0000256" key="1">
    <source>
        <dbReference type="ARBA" id="ARBA00004123"/>
    </source>
</evidence>
<name>A0A2P2K1U0_RHIMU</name>
<feature type="compositionally biased region" description="Acidic residues" evidence="7">
    <location>
        <begin position="32"/>
        <end position="53"/>
    </location>
</feature>
<comment type="subcellular location">
    <subcellularLocation>
        <location evidence="1">Nucleus</location>
    </subcellularLocation>
</comment>
<feature type="compositionally biased region" description="Basic and acidic residues" evidence="7">
    <location>
        <begin position="54"/>
        <end position="66"/>
    </location>
</feature>
<evidence type="ECO:0000256" key="7">
    <source>
        <dbReference type="SAM" id="MobiDB-lite"/>
    </source>
</evidence>
<evidence type="ECO:0000256" key="2">
    <source>
        <dbReference type="ARBA" id="ARBA00022737"/>
    </source>
</evidence>
<organism evidence="9">
    <name type="scientific">Rhizophora mucronata</name>
    <name type="common">Asiatic mangrove</name>
    <dbReference type="NCBI Taxonomy" id="61149"/>
    <lineage>
        <taxon>Eukaryota</taxon>
        <taxon>Viridiplantae</taxon>
        <taxon>Streptophyta</taxon>
        <taxon>Embryophyta</taxon>
        <taxon>Tracheophyta</taxon>
        <taxon>Spermatophyta</taxon>
        <taxon>Magnoliopsida</taxon>
        <taxon>eudicotyledons</taxon>
        <taxon>Gunneridae</taxon>
        <taxon>Pentapetalae</taxon>
        <taxon>rosids</taxon>
        <taxon>fabids</taxon>
        <taxon>Malpighiales</taxon>
        <taxon>Rhizophoraceae</taxon>
        <taxon>Rhizophora</taxon>
    </lineage>
</organism>
<reference evidence="9" key="1">
    <citation type="submission" date="2018-02" db="EMBL/GenBank/DDBJ databases">
        <title>Rhizophora mucronata_Transcriptome.</title>
        <authorList>
            <person name="Meera S.P."/>
            <person name="Sreeshan A."/>
            <person name="Augustine A."/>
        </authorList>
    </citation>
    <scope>NUCLEOTIDE SEQUENCE</scope>
    <source>
        <tissue evidence="9">Leaf</tissue>
    </source>
</reference>
<dbReference type="InterPro" id="IPR044810">
    <property type="entry name" value="WRKY_plant"/>
</dbReference>
<keyword evidence="4" id="KW-0238">DNA-binding</keyword>
<feature type="compositionally biased region" description="Basic and acidic residues" evidence="7">
    <location>
        <begin position="19"/>
        <end position="31"/>
    </location>
</feature>
<dbReference type="PANTHER" id="PTHR31221:SF150">
    <property type="entry name" value="WRKY TRANSCRIPTION FACTOR 32-RELATED"/>
    <property type="match status" value="1"/>
</dbReference>
<feature type="region of interest" description="Disordered" evidence="7">
    <location>
        <begin position="263"/>
        <end position="290"/>
    </location>
</feature>
<dbReference type="EMBL" id="GGEC01019211">
    <property type="protein sequence ID" value="MBW99694.1"/>
    <property type="molecule type" value="Transcribed_RNA"/>
</dbReference>
<evidence type="ECO:0000256" key="5">
    <source>
        <dbReference type="ARBA" id="ARBA00023163"/>
    </source>
</evidence>
<feature type="region of interest" description="Disordered" evidence="7">
    <location>
        <begin position="1"/>
        <end position="82"/>
    </location>
</feature>
<evidence type="ECO:0000259" key="8">
    <source>
        <dbReference type="PROSITE" id="PS50811"/>
    </source>
</evidence>
<dbReference type="SMART" id="SM00774">
    <property type="entry name" value="WRKY"/>
    <property type="match status" value="2"/>
</dbReference>
<dbReference type="InterPro" id="IPR036576">
    <property type="entry name" value="WRKY_dom_sf"/>
</dbReference>
<evidence type="ECO:0000256" key="4">
    <source>
        <dbReference type="ARBA" id="ARBA00023125"/>
    </source>
</evidence>
<keyword evidence="3" id="KW-0805">Transcription regulation</keyword>
<dbReference type="GO" id="GO:0003700">
    <property type="term" value="F:DNA-binding transcription factor activity"/>
    <property type="evidence" value="ECO:0007669"/>
    <property type="project" value="InterPro"/>
</dbReference>
<dbReference type="GO" id="GO:0005634">
    <property type="term" value="C:nucleus"/>
    <property type="evidence" value="ECO:0007669"/>
    <property type="project" value="UniProtKB-SubCell"/>
</dbReference>
<feature type="domain" description="WRKY" evidence="8">
    <location>
        <begin position="213"/>
        <end position="270"/>
    </location>
</feature>
<dbReference type="PANTHER" id="PTHR31221">
    <property type="entry name" value="WRKY TRANSCRIPTION FACTOR PROTEIN 1-RELATED"/>
    <property type="match status" value="1"/>
</dbReference>
<dbReference type="Gene3D" id="2.20.25.80">
    <property type="entry name" value="WRKY domain"/>
    <property type="match status" value="2"/>
</dbReference>
<dbReference type="AlphaFoldDB" id="A0A2P2K1U0"/>
<evidence type="ECO:0000313" key="9">
    <source>
        <dbReference type="EMBL" id="MBW99694.1"/>
    </source>
</evidence>
<dbReference type="PROSITE" id="PS50811">
    <property type="entry name" value="WRKY"/>
    <property type="match status" value="2"/>
</dbReference>
<keyword evidence="2" id="KW-0677">Repeat</keyword>
<evidence type="ECO:0000256" key="6">
    <source>
        <dbReference type="ARBA" id="ARBA00023242"/>
    </source>
</evidence>
<keyword evidence="5" id="KW-0804">Transcription</keyword>
<sequence>MAESESFGALQVQLHQQKRREEDQNDHPRETGEEDDGAEEEEEEKEEEDEEEERGITELQRHDQSRLVELPSAQAEEMKEPRLDTAEAGLIISENDQCNGSQGNSSSVIHLKAEFKGQVEVPNQKVAASVISQGTQVQTVNQPHASVCQTSLSELSPTSVTQSISSAPSPTLPEPIVSPLKADNASMLGAYRQSSADPKPLTIVTPLKSPIPDGYNWRKYGQKLVKSPKGSRSYYKCTYSNCSAKKIECSDHSGHLVEIVNKGIHSHDPPRKNNSGRENRNASSAGPCLEKNVSKPSIKVLKNSGPASLAKEPPQETLIVPDRKWYSSTGSDENREIDIKEEQPVIEPEPKRRVKKGSLASCSETVVKSGKKPKIVVHAAGDVGISGDGYRWRKYGQKMVKGNLHPRNYYRCTSAGCPVRKHIETAVDNTSAVMITYKGVHDHDMPVPKKRHGPASAPLVAAAASASMSNLQLKKTDTGQNQVTPTQCLVDREGEFTGETLGVGGEKEKAIESARTLLSIGFEIKPC</sequence>
<evidence type="ECO:0000256" key="3">
    <source>
        <dbReference type="ARBA" id="ARBA00023015"/>
    </source>
</evidence>
<keyword evidence="6" id="KW-0539">Nucleus</keyword>
<protein>
    <submittedName>
        <fullName evidence="9">Uncharacterized protein MANES_S017200</fullName>
    </submittedName>
</protein>